<evidence type="ECO:0000313" key="3">
    <source>
        <dbReference type="Proteomes" id="UP000239872"/>
    </source>
</evidence>
<dbReference type="RefSeq" id="WP_105041281.1">
    <property type="nucleotide sequence ID" value="NZ_PPSL01000009.1"/>
</dbReference>
<dbReference type="InterPro" id="IPR036116">
    <property type="entry name" value="FN3_sf"/>
</dbReference>
<dbReference type="SUPFAM" id="SSF49265">
    <property type="entry name" value="Fibronectin type III"/>
    <property type="match status" value="3"/>
</dbReference>
<comment type="caution">
    <text evidence="2">The sequence shown here is derived from an EMBL/GenBank/DDBJ whole genome shotgun (WGS) entry which is preliminary data.</text>
</comment>
<sequence>MKTNTHPFNTSLMSDKSFVMSLKSLVITLAFLVSGSLASAQTVQSAYVQAKATGATFLNPGTTTTLFSTGSWNGATATPAAVAIPFTFNFLGTNYTTCYVNANGYLTFGATSVGTNYTPLSVHDVSVTGIIAGLALGPLSGTTPPKYGSTGTAPNRVFSIIWTSAVPAGLSNSAITFEINLYETTNKAEVIYSTSTLGSTVATVNAQVGIGGTSNADYLNWTENAANTTVTAGATTGANWVLLRPGIVNNATCTILRTNAVYFPASGLSLSWTPSLTLYSPSDFTNTGFTMNWQPATGATSYSVELSTSNTFASYVSGYPATVASTDTFKVATGLTTGTKYYYRVKPVYASTGFLSISTTYPVTMPVAIPLSLTPASYTYDIIANGANLPVGSTTANGSTNNFVTYNGLDHAGWDLAAADFYNIAATNGLPIGGSFTETTANGIVYQIAPYFRNNVLWFASGSTTGAGTMTLSTPVALSTIYVAAISGAGANTLSYTVNFADAGTPQVFSGQTVNDWCSGTSAIIATITRANTNESVANCPFLYKNTLALSAANASRLVSSVTVQCTGGTGTYPAVVSISGQKTGILTSSATTLSAFAATTCAPTSTSQSFTISGSNLANTTANATGTGNILVSAPLGFKISSDNVTFVKLLNVAFTNCAFPTTTLYAKLDTTVVGSYSGAITFSGGSVPSTLLPTVALTGIVGGVSLKPASTTSYPVSRGTINFGLVTSGTTSAILVDSLQAFGLTGNIAVTSTNADFQYSLNGIAFSSSVTITVSGSSVTPSIPFYTRVTPSIVGADVATLTMSGGTPACTYTFKDSVNGAVACINPSLATTLTFSGTNATSTNVGFTAGGSQDGYLVVRSTSAFVPGSDPVSGSNYTVSAPFGNGTVIAINNGAPPYAASGLTGNTAYYYTIVPFNGGTTGGTCGGGPLYPSGTQLTGSVITCPAATGTPTSSAITATSFTATWTAPAGGSASALTYSVEVSSNNTFTAPIAGSPFTTSSLSLNVTGLLSATSYYVRVTAIGACNSAVSGTLTATTTDNFTPVTIASGFNADIVANGSTAPQLNTSFPVAGVTSFDNAGFDLVGNPYTFATASFKLPLGGLFTSFSTSGLTYQLADYSATNALLIHSGASYPTTGTLTFATPVKASSIYFVGISGSGTTAVTYKLNFTDGTNETSSAFTYPDWYATTVTAPIGFALKGIGRVSSSNTATTGEGTSTTPSLFQALYTLTTAGQSKTIQSITATYSSSTGYLGIMGASIKSGLLAPSVTSLPAFSTAGCTNSTSQTFTLSGSALFPSGGSIVAKSTANFQVSNNGSTWDTVASITYTGNTMSAATVYVRFTPGAAGTYTGNVTFSGGTVNTSPVVSLTGTATAFRFTPVTTAAFGPVSTGTSSAGLRYTMSGNPLAPGTITITSSNSIFEVSSDSLSWGSTFNFANGTSLSAPLFIRFSPVATGAQTSNISVASTSETCLPSALLATGTGATPCIAPSVPTTLTFITTTASSSNVSFTPSGASDAYLIVRSYTPFSAGADPITAHAYVVNDTFGNGRVLGVYTAAPPYAVIGLNSNTTYYYTVVPLNGGVSGSCSGGPLYPSGTQLSGSVTTCPGAPTTLTTSGVTASSFVLSWSAPVGGTATSLSYSIDVSTNSGFTAPVTGSPFTASGTSTTITGLNTLTTYYYRVSAVGACTSVPSTSGSVATTDNYIPVTISAGFNADVIASGSAAPSTTTSYPTGSTSFDNAGFDLIGFPYTYYIGTTTYALPATGILSSIATSGLKYQLANFNGNNALYIHSGVGLPTTGTLTFATPMAASVIYVAGISGTSSTSVTYTLNYTDGTSETYPLTYTYADWYAAAGTNTALAYQGVGRVGHGATTSTAPEGAATTPAISQAAITLTTAGQAKTIQSITANYSSGTGYLGILGVSIKGGILNSSATSLSSFTGTSVGCSSSAQTFTINGSSFAPASGNIVAKAPTGFQVSNNGSTWDTVASIAYTGSALSPATVYARFVPTAPGTTSGNITFTGGAVSVSPTVAVTGITSGLGYSPTSVAAFGPVTVGTTSTALSYALAGTGLTAGTITVTSSNPDFQVSSDSATWASSYNFANGSTVASTIYIRFIPSGSGAASSSISITGAAVTCSLPAISATGTGSSPCANPSAPTTLTFSSTTTLSTSIGFTPVGTPNGYLLVKSYSTFVPGADPIAAHAYVLGDTIGNGRIVGVYTVAPPYAATTLTANSIYYYTVIPYNGGLVGGTCGGGPLYPTGTQLSGSVTTCPAAPTMGTNSVTITSITLNWLSAAGGGALPVTYTLDVCTDAGFTTPVSGSPFTVAGPATSLTVSGLTGGTVYYYRIKAATSACTSSYTSSSISTGAYCTPTWSAGCSGWRIYSVTMGSVSYTGTCGSAFNQTALIDTVVAAVPAPHTVIAGSYTGVAVWVDFNNNGSFADAGENLYDTYIDGTPATFNFNITVPGTVTTGMYRMRVLCNWSGGIDPVTGSCTAYTGAGGGNYYDFTMYVKNPVLTSSVSTLTSFGSVLRGCSSTSQNFTITGSGLIPAAGSVVAHAPTGFQVSTDNATWDTTATYTYTGSNLATSTVYTRFAPSVAGVSTGTVTFTGGSSLTPPTVAVSGTGTALTVPVSGSGPIFCSAGSALTLSASGATTYSWSPSAGLSATTGASVGASPTATTIYTVTGADAAGCSFTSNTVTVVYNVTTGAVGGPSSVLCLPGAMALTEAGTGGSWSSSDGSVAAVDGAGIVYGVSPSATPITITYNNTTCGGSATYDITVANGGFTVVTSPTSGTYCSTGTWLSITASGATNYSWSPALGLDASTGSLVHASPSATTVYTVIGTTGACSNTTTITVWNTTPGAITGGVTSLCPTITNATTWSDTTAGGAWSISAGGVATITSGGAITALTAGSATVTYTGAPGCFVTRALTVNPLPSISATPATAMVCGGVSTSLNATGAATYSWSPSAGLSATVGSAVVATPTVSTTYTITGTTSLGCISTLNKFVGVGPGVYAVASVGSSSVCPGSTTTLSSSATTSSGTTYAVNSTTYGLTSFTSTGSVTGDDVYSGGLALPFNFNFYGVNYSQININTNGIVSFSNLASSSGGNLTNYACPSANLLTETGTGIAFGNHDFNASGSMITYGSTGTAPNRKFIVYYNGLAGFSGTGTMTGQLILNENASIDFMITSLVSGTSTYSSTFGIQSGTGTVGLAAPGRSSIGSATTLTNEAWHFAPVLTTGTYAWSPATGLSSSVVSGPTATLTTATVYTVTITEPSSGCFGTATASVGVYTAPIVAISSPAIGCAGTAMTATGASTYAWTPSSGLSATSGATVTPNASVTGTPVYTVTGTDAHNCIGTASLAVNPVPVLSVTAASTICNGGSATLTASGANTYSWTNSSSLDASTNAAVTATPTITTTYSVSGVSLAGCASLVSPGRTITVNARPVAAALTAPSGYCIGSGTSLTITTGTATGTGTLSSYNWSGPAAFSTTTASPSVSFTPATTAATGVYSLTVTYPGAGCISLPVTTGTVTVADYPAAFNLTGGSGCTSTGIVIGLDGSQNSNYTYALKRGATTVATLAGTTTSLSYASVTAAGSYSVVATGPAGCQTNMTGTSVVNTTPSASVSAAMPNICQPTASASIGISTIVGAPTTYNVTWDAIALSDGGFSNISGATLSGSSVTLIYNPAGGAGSFDGTLTLSNAACTSAPYPVHTIVHANPVVTVSAVNVPCMGYAGSIDFTGTDSATVSYSKDGAAATSFTFSGNTHNLSTGLITSAHNYLIIDAHNAVCTTAVGSTITIDPTPMAWVGGTGGAGHESEWNRTTNWSCGFVPTVADDVSIQAAAFNPVVPSAFTATTRNLTVSSGGVLVVDGFGKVEVGGSYNNSAQVLGTGKVVLNGASAQTITGIGTTNNLELNNSNGATINTGSRLVIGSTITIAAGTLTTNDSLELASTDTNSTARIAEIPASGALISGKVKVDQYVMGGYRRFRFFAHPFSDTMSLSQLQTYIDISGPGGTANGFRYTASNAPSAFRLDPYTSNSSAGYDPGWKAFTKINATAADSNKVHLGQGIRVFFRGAKGEGLGYSGFLGSYTVSPVTFKLTGNVTQGNVSIPLAQGTSATLQSFNMVGNPYASPVDMGTVIFNARAAGQVMGGAFFVFDPAVGAGGQFVSVNLGGSAVPYYVQANTCIQVQADHDGAHIDFTESDKSASTSNYLYKSPVQYTALSVYDEKNHIWDILKINFNDKATDENDRMLDAAKPMGVADFNFYSKSADNLNLAVDSRPFVAEKVIPLGIASGYQQNFIIRADNVVVPAGGSLVLHDKLLEKYVDLNAGTEYPFTIGKDKTTQGDRFELALKSNVPAAIKPLAVTLTPNPTTDDVKISFTSGKKEKVTVRVTDISGVSIYTQDLGEQKNGTISVPLSTFAAGIYMVELTQGEQKVTQRLVKE</sequence>
<dbReference type="InterPro" id="IPR003961">
    <property type="entry name" value="FN3_dom"/>
</dbReference>
<keyword evidence="3" id="KW-1185">Reference proteome</keyword>
<dbReference type="SMART" id="SM00060">
    <property type="entry name" value="FN3"/>
    <property type="match status" value="7"/>
</dbReference>
<reference evidence="2 3" key="1">
    <citation type="submission" date="2018-01" db="EMBL/GenBank/DDBJ databases">
        <title>A novel member of the phylum Bacteroidetes isolated from glacier ice.</title>
        <authorList>
            <person name="Liu Q."/>
            <person name="Xin Y.-H."/>
        </authorList>
    </citation>
    <scope>NUCLEOTIDE SEQUENCE [LARGE SCALE GENOMIC DNA]</scope>
    <source>
        <strain evidence="2 3">RB1R16</strain>
    </source>
</reference>
<dbReference type="Gene3D" id="2.60.40.10">
    <property type="entry name" value="Immunoglobulins"/>
    <property type="match status" value="4"/>
</dbReference>
<dbReference type="OrthoDB" id="101122at2"/>
<dbReference type="Proteomes" id="UP000239872">
    <property type="component" value="Unassembled WGS sequence"/>
</dbReference>
<protein>
    <recommendedName>
        <fullName evidence="1">Fibronectin type-III domain-containing protein</fullName>
    </recommendedName>
</protein>
<feature type="domain" description="Fibronectin type-III" evidence="1">
    <location>
        <begin position="1607"/>
        <end position="1701"/>
    </location>
</feature>
<dbReference type="Pfam" id="PF20009">
    <property type="entry name" value="GEVED"/>
    <property type="match status" value="1"/>
</dbReference>
<dbReference type="InterPro" id="IPR017868">
    <property type="entry name" value="Filamin/ABP280_repeat-like"/>
</dbReference>
<feature type="domain" description="Fibronectin type-III" evidence="1">
    <location>
        <begin position="949"/>
        <end position="1042"/>
    </location>
</feature>
<accession>A0A2S7SQT5</accession>
<proteinExistence type="predicted"/>
<feature type="domain" description="Fibronectin type-III" evidence="1">
    <location>
        <begin position="2266"/>
        <end position="2367"/>
    </location>
</feature>
<evidence type="ECO:0000259" key="1">
    <source>
        <dbReference type="PROSITE" id="PS50853"/>
    </source>
</evidence>
<dbReference type="Pfam" id="PF00041">
    <property type="entry name" value="fn3"/>
    <property type="match status" value="2"/>
</dbReference>
<dbReference type="InterPro" id="IPR013783">
    <property type="entry name" value="Ig-like_fold"/>
</dbReference>
<dbReference type="NCBIfam" id="TIGR04183">
    <property type="entry name" value="Por_Secre_tail"/>
    <property type="match status" value="1"/>
</dbReference>
<gene>
    <name evidence="2" type="ORF">CJD36_021540</name>
</gene>
<dbReference type="InterPro" id="IPR045474">
    <property type="entry name" value="GEVED"/>
</dbReference>
<dbReference type="PROSITE" id="PS50853">
    <property type="entry name" value="FN3"/>
    <property type="match status" value="3"/>
</dbReference>
<evidence type="ECO:0000313" key="2">
    <source>
        <dbReference type="EMBL" id="PQJ08991.1"/>
    </source>
</evidence>
<organism evidence="2 3">
    <name type="scientific">Flavipsychrobacter stenotrophus</name>
    <dbReference type="NCBI Taxonomy" id="2077091"/>
    <lineage>
        <taxon>Bacteria</taxon>
        <taxon>Pseudomonadati</taxon>
        <taxon>Bacteroidota</taxon>
        <taxon>Chitinophagia</taxon>
        <taxon>Chitinophagales</taxon>
        <taxon>Chitinophagaceae</taxon>
        <taxon>Flavipsychrobacter</taxon>
    </lineage>
</organism>
<dbReference type="InterPro" id="IPR026444">
    <property type="entry name" value="Secre_tail"/>
</dbReference>
<dbReference type="Gene3D" id="2.60.40.3080">
    <property type="match status" value="1"/>
</dbReference>
<dbReference type="Pfam" id="PF18962">
    <property type="entry name" value="Por_Secre_tail"/>
    <property type="match status" value="1"/>
</dbReference>
<dbReference type="PROSITE" id="PS50194">
    <property type="entry name" value="FILAMIN_REPEAT"/>
    <property type="match status" value="1"/>
</dbReference>
<dbReference type="CDD" id="cd00063">
    <property type="entry name" value="FN3"/>
    <property type="match status" value="2"/>
</dbReference>
<name>A0A2S7SQT5_9BACT</name>
<dbReference type="EMBL" id="PPSL01000009">
    <property type="protein sequence ID" value="PQJ08991.1"/>
    <property type="molecule type" value="Genomic_DNA"/>
</dbReference>